<keyword evidence="5" id="KW-0560">Oxidoreductase</keyword>
<evidence type="ECO:0000256" key="1">
    <source>
        <dbReference type="ARBA" id="ARBA00001974"/>
    </source>
</evidence>
<accession>A0A1B4VH02</accession>
<dbReference type="GO" id="GO:0016740">
    <property type="term" value="F:transferase activity"/>
    <property type="evidence" value="ECO:0007669"/>
    <property type="project" value="UniProtKB-KW"/>
</dbReference>
<dbReference type="AlphaFoldDB" id="A0A1B4VH02"/>
<name>A0A1B4VH02_9GAMM</name>
<dbReference type="InterPro" id="IPR000447">
    <property type="entry name" value="G3P_DH_FAD-dep"/>
</dbReference>
<dbReference type="Gene3D" id="3.30.9.10">
    <property type="entry name" value="D-Amino Acid Oxidase, subunit A, domain 2"/>
    <property type="match status" value="1"/>
</dbReference>
<sequence length="390" mass="42200">MSTGLDCDLLVVGAGIHGAGVAQAAAAAGHDVRVLEQTGIAAGTSSRSSRLIHGGLRYLESAQLRLVYESLRERAILLRIAPDLVRLVPFHIPVYRGMRRSAARVRAGLSLYALLGGWRGGSRFHSLPRSTWDGLDGLDTRGLDAVFRYVDARTDDAALTRAVMRSAQSLGAELLCPARFVAARATGDGIEIDCTENGRERTLRARALVNAAGPWVNRVLARIEPPLSASRIELVQGTHLLVPGRLACGIYYLESPRDARAVFAMPDDQGVLVGTTEVPYEGDPGRVAPLPAEIAYLRETLARYFPRLDGEPMEAYAGLRVLPAMPTAAFHRPRETVLHADDPARPRIVSIYGGKLTTYRAVAERVMARLQPSLPAAIRRADTARLPLAP</sequence>
<dbReference type="EMBL" id="AP014936">
    <property type="protein sequence ID" value="BAU50267.1"/>
    <property type="molecule type" value="Genomic_DNA"/>
</dbReference>
<proteinExistence type="inferred from homology"/>
<evidence type="ECO:0000256" key="2">
    <source>
        <dbReference type="ARBA" id="ARBA00007330"/>
    </source>
</evidence>
<dbReference type="OrthoDB" id="9766796at2"/>
<comment type="cofactor">
    <cofactor evidence="1">
        <name>FAD</name>
        <dbReference type="ChEBI" id="CHEBI:57692"/>
    </cofactor>
</comment>
<keyword evidence="8" id="KW-1185">Reference proteome</keyword>
<feature type="domain" description="FAD dependent oxidoreductase" evidence="6">
    <location>
        <begin position="8"/>
        <end position="359"/>
    </location>
</feature>
<evidence type="ECO:0000313" key="8">
    <source>
        <dbReference type="Proteomes" id="UP000218899"/>
    </source>
</evidence>
<reference evidence="7 8" key="1">
    <citation type="submission" date="2015-08" db="EMBL/GenBank/DDBJ databases">
        <title>Complete genome sequence of Sulfurifustis variabilis.</title>
        <authorList>
            <person name="Miura A."/>
            <person name="Kojima H."/>
            <person name="Fukui M."/>
        </authorList>
    </citation>
    <scope>NUCLEOTIDE SEQUENCE [LARGE SCALE GENOMIC DNA]</scope>
    <source>
        <strain evidence="8">skN76</strain>
    </source>
</reference>
<dbReference type="PROSITE" id="PS00978">
    <property type="entry name" value="FAD_G3PDH_2"/>
    <property type="match status" value="1"/>
</dbReference>
<dbReference type="InterPro" id="IPR006076">
    <property type="entry name" value="FAD-dep_OxRdtase"/>
</dbReference>
<keyword evidence="3" id="KW-0285">Flavoprotein</keyword>
<evidence type="ECO:0000313" key="7">
    <source>
        <dbReference type="EMBL" id="BAU50267.1"/>
    </source>
</evidence>
<keyword evidence="4" id="KW-0274">FAD</keyword>
<dbReference type="Gene3D" id="3.50.50.60">
    <property type="entry name" value="FAD/NAD(P)-binding domain"/>
    <property type="match status" value="1"/>
</dbReference>
<dbReference type="PRINTS" id="PR01001">
    <property type="entry name" value="FADG3PDH"/>
</dbReference>
<protein>
    <submittedName>
        <fullName evidence="7">N-acetylglucosamine-1-phosphate uridyltransferase</fullName>
    </submittedName>
</protein>
<organism evidence="7 8">
    <name type="scientific">Sulfurifustis variabilis</name>
    <dbReference type="NCBI Taxonomy" id="1675686"/>
    <lineage>
        <taxon>Bacteria</taxon>
        <taxon>Pseudomonadati</taxon>
        <taxon>Pseudomonadota</taxon>
        <taxon>Gammaproteobacteria</taxon>
        <taxon>Acidiferrobacterales</taxon>
        <taxon>Acidiferrobacteraceae</taxon>
        <taxon>Sulfurifustis</taxon>
    </lineage>
</organism>
<evidence type="ECO:0000256" key="4">
    <source>
        <dbReference type="ARBA" id="ARBA00022827"/>
    </source>
</evidence>
<dbReference type="SUPFAM" id="SSF51905">
    <property type="entry name" value="FAD/NAD(P)-binding domain"/>
    <property type="match status" value="1"/>
</dbReference>
<dbReference type="PANTHER" id="PTHR11985:SF15">
    <property type="entry name" value="GLYCEROL-3-PHOSPHATE DEHYDROGENASE, MITOCHONDRIAL"/>
    <property type="match status" value="1"/>
</dbReference>
<evidence type="ECO:0000259" key="6">
    <source>
        <dbReference type="Pfam" id="PF01266"/>
    </source>
</evidence>
<evidence type="ECO:0000256" key="3">
    <source>
        <dbReference type="ARBA" id="ARBA00022630"/>
    </source>
</evidence>
<dbReference type="Proteomes" id="UP000218899">
    <property type="component" value="Chromosome"/>
</dbReference>
<dbReference type="PANTHER" id="PTHR11985">
    <property type="entry name" value="GLYCEROL-3-PHOSPHATE DEHYDROGENASE"/>
    <property type="match status" value="1"/>
</dbReference>
<dbReference type="GO" id="GO:0004368">
    <property type="term" value="F:glycerol-3-phosphate dehydrogenase (quinone) activity"/>
    <property type="evidence" value="ECO:0007669"/>
    <property type="project" value="InterPro"/>
</dbReference>
<keyword evidence="7" id="KW-0808">Transferase</keyword>
<dbReference type="Pfam" id="PF01266">
    <property type="entry name" value="DAO"/>
    <property type="match status" value="1"/>
</dbReference>
<evidence type="ECO:0000256" key="5">
    <source>
        <dbReference type="ARBA" id="ARBA00023002"/>
    </source>
</evidence>
<comment type="similarity">
    <text evidence="2">Belongs to the FAD-dependent glycerol-3-phosphate dehydrogenase family.</text>
</comment>
<dbReference type="GO" id="GO:0046168">
    <property type="term" value="P:glycerol-3-phosphate catabolic process"/>
    <property type="evidence" value="ECO:0007669"/>
    <property type="project" value="TreeGrafter"/>
</dbReference>
<gene>
    <name evidence="7" type="ORF">SVA_3733</name>
</gene>
<dbReference type="KEGG" id="sva:SVA_3733"/>
<dbReference type="RefSeq" id="WP_096462583.1">
    <property type="nucleotide sequence ID" value="NZ_AP014936.1"/>
</dbReference>
<dbReference type="InterPro" id="IPR036188">
    <property type="entry name" value="FAD/NAD-bd_sf"/>
</dbReference>